<keyword evidence="3" id="KW-1185">Reference proteome</keyword>
<dbReference type="EMBL" id="JBBEUB010000001">
    <property type="protein sequence ID" value="MEJ2901523.1"/>
    <property type="molecule type" value="Genomic_DNA"/>
</dbReference>
<feature type="domain" description="CD-NTase-associated protein 12/Pycsar effector protein TIR" evidence="1">
    <location>
        <begin position="90"/>
        <end position="212"/>
    </location>
</feature>
<organism evidence="2 3">
    <name type="scientific">Pedobacter panaciterrae</name>
    <dbReference type="NCBI Taxonomy" id="363849"/>
    <lineage>
        <taxon>Bacteria</taxon>
        <taxon>Pseudomonadati</taxon>
        <taxon>Bacteroidota</taxon>
        <taxon>Sphingobacteriia</taxon>
        <taxon>Sphingobacteriales</taxon>
        <taxon>Sphingobacteriaceae</taxon>
        <taxon>Pedobacter</taxon>
    </lineage>
</organism>
<gene>
    <name evidence="2" type="ORF">WAE58_03770</name>
</gene>
<comment type="caution">
    <text evidence="2">The sequence shown here is derived from an EMBL/GenBank/DDBJ whole genome shotgun (WGS) entry which is preliminary data.</text>
</comment>
<evidence type="ECO:0000313" key="3">
    <source>
        <dbReference type="Proteomes" id="UP001378956"/>
    </source>
</evidence>
<reference evidence="2 3" key="1">
    <citation type="submission" date="2024-03" db="EMBL/GenBank/DDBJ databases">
        <title>Sequence of Lycoming College Course Isolates.</title>
        <authorList>
            <person name="Plotts O."/>
            <person name="Newman J."/>
        </authorList>
    </citation>
    <scope>NUCLEOTIDE SEQUENCE [LARGE SCALE GENOMIC DNA]</scope>
    <source>
        <strain evidence="2 3">CJB-3</strain>
    </source>
</reference>
<dbReference type="Proteomes" id="UP001378956">
    <property type="component" value="Unassembled WGS sequence"/>
</dbReference>
<name>A0ABU8NI43_9SPHI</name>
<sequence>MAKFKGGLSALQSLLGEHKIDGTWSEIPNGYKFITPDGAVLSLYNTETILSQGKGTSKGKIDALIRNPGAGEAKLIPTESKPEVAKSPQLFVVYGHDQTSRDQLELILSKLGIEPFILAKSSGEGLTIIEALERHLGTEGTANVGIVLLTPDDLGYAKRDGEGAIKERARQNVILEMGMLISKLGRQNTLILVKGRLERPSDTDGIIYHSFTDHVKEVGLALVERLERSGFPIDHKRALDAIR</sequence>
<evidence type="ECO:0000259" key="1">
    <source>
        <dbReference type="Pfam" id="PF10137"/>
    </source>
</evidence>
<dbReference type="RefSeq" id="WP_337715288.1">
    <property type="nucleotide sequence ID" value="NZ_JBBEUB010000001.1"/>
</dbReference>
<dbReference type="InterPro" id="IPR019302">
    <property type="entry name" value="CAP12/PCTIR_TIR_dom"/>
</dbReference>
<proteinExistence type="predicted"/>
<protein>
    <submittedName>
        <fullName evidence="2">Nucleotide-binding protein</fullName>
    </submittedName>
</protein>
<accession>A0ABU8NI43</accession>
<dbReference type="Pfam" id="PF10137">
    <property type="entry name" value="CAP12-PCTIR_TIR"/>
    <property type="match status" value="1"/>
</dbReference>
<evidence type="ECO:0000313" key="2">
    <source>
        <dbReference type="EMBL" id="MEJ2901523.1"/>
    </source>
</evidence>